<evidence type="ECO:0000259" key="1">
    <source>
        <dbReference type="Pfam" id="PF13460"/>
    </source>
</evidence>
<dbReference type="InterPro" id="IPR051783">
    <property type="entry name" value="NAD(P)-dependent_oxidoreduct"/>
</dbReference>
<organism evidence="2 3">
    <name type="scientific">Spirosoma flavum</name>
    <dbReference type="NCBI Taxonomy" id="2048557"/>
    <lineage>
        <taxon>Bacteria</taxon>
        <taxon>Pseudomonadati</taxon>
        <taxon>Bacteroidota</taxon>
        <taxon>Cytophagia</taxon>
        <taxon>Cytophagales</taxon>
        <taxon>Cytophagaceae</taxon>
        <taxon>Spirosoma</taxon>
    </lineage>
</organism>
<comment type="caution">
    <text evidence="2">The sequence shown here is derived from an EMBL/GenBank/DDBJ whole genome shotgun (WGS) entry which is preliminary data.</text>
</comment>
<gene>
    <name evidence="2" type="ORF">ACFS25_26365</name>
</gene>
<dbReference type="EMBL" id="JBHUOM010000025">
    <property type="protein sequence ID" value="MFD2937326.1"/>
    <property type="molecule type" value="Genomic_DNA"/>
</dbReference>
<dbReference type="PANTHER" id="PTHR48079">
    <property type="entry name" value="PROTEIN YEEZ"/>
    <property type="match status" value="1"/>
</dbReference>
<accession>A0ABW6AP59</accession>
<feature type="domain" description="NAD(P)-binding" evidence="1">
    <location>
        <begin position="7"/>
        <end position="124"/>
    </location>
</feature>
<dbReference type="PANTHER" id="PTHR48079:SF6">
    <property type="entry name" value="NAD(P)-BINDING DOMAIN-CONTAINING PROTEIN-RELATED"/>
    <property type="match status" value="1"/>
</dbReference>
<sequence length="147" mass="15924">MNIVLTGSLGQIGKRLAQALVQNEHAVTVISSNAQRKTDINAIGAKAAIGTMQDVDFLANAFTGADIVYLMETMEAVGDMFVKSLDFIGEITQIGQNYKKAVERAGVRKVVHLSSIGAHTDKDTGILLFHYNVEQRIDRANRPAAHS</sequence>
<reference evidence="3" key="1">
    <citation type="journal article" date="2019" name="Int. J. Syst. Evol. Microbiol.">
        <title>The Global Catalogue of Microorganisms (GCM) 10K type strain sequencing project: providing services to taxonomists for standard genome sequencing and annotation.</title>
        <authorList>
            <consortium name="The Broad Institute Genomics Platform"/>
            <consortium name="The Broad Institute Genome Sequencing Center for Infectious Disease"/>
            <person name="Wu L."/>
            <person name="Ma J."/>
        </authorList>
    </citation>
    <scope>NUCLEOTIDE SEQUENCE [LARGE SCALE GENOMIC DNA]</scope>
    <source>
        <strain evidence="3">KCTC 52490</strain>
    </source>
</reference>
<dbReference type="SUPFAM" id="SSF51735">
    <property type="entry name" value="NAD(P)-binding Rossmann-fold domains"/>
    <property type="match status" value="1"/>
</dbReference>
<keyword evidence="3" id="KW-1185">Reference proteome</keyword>
<evidence type="ECO:0000313" key="2">
    <source>
        <dbReference type="EMBL" id="MFD2937326.1"/>
    </source>
</evidence>
<dbReference type="InterPro" id="IPR016040">
    <property type="entry name" value="NAD(P)-bd_dom"/>
</dbReference>
<dbReference type="Pfam" id="PF13460">
    <property type="entry name" value="NAD_binding_10"/>
    <property type="match status" value="1"/>
</dbReference>
<protein>
    <submittedName>
        <fullName evidence="2">SDR family oxidoreductase</fullName>
    </submittedName>
</protein>
<dbReference type="RefSeq" id="WP_381507206.1">
    <property type="nucleotide sequence ID" value="NZ_JBHUOM010000025.1"/>
</dbReference>
<dbReference type="Proteomes" id="UP001597512">
    <property type="component" value="Unassembled WGS sequence"/>
</dbReference>
<evidence type="ECO:0000313" key="3">
    <source>
        <dbReference type="Proteomes" id="UP001597512"/>
    </source>
</evidence>
<name>A0ABW6AP59_9BACT</name>
<proteinExistence type="predicted"/>
<dbReference type="Gene3D" id="3.40.50.720">
    <property type="entry name" value="NAD(P)-binding Rossmann-like Domain"/>
    <property type="match status" value="1"/>
</dbReference>
<dbReference type="InterPro" id="IPR036291">
    <property type="entry name" value="NAD(P)-bd_dom_sf"/>
</dbReference>